<evidence type="ECO:0000313" key="1">
    <source>
        <dbReference type="EMBL" id="TDO29482.1"/>
    </source>
</evidence>
<protein>
    <submittedName>
        <fullName evidence="1">Uncharacterized protein</fullName>
    </submittedName>
</protein>
<dbReference type="AlphaFoldDB" id="A0A4R6J2H3"/>
<evidence type="ECO:0000313" key="2">
    <source>
        <dbReference type="Proteomes" id="UP000295388"/>
    </source>
</evidence>
<accession>A0A4R6J2H3</accession>
<name>A0A4R6J2H3_9ACTN</name>
<dbReference type="EMBL" id="SNWQ01000048">
    <property type="protein sequence ID" value="TDO29482.1"/>
    <property type="molecule type" value="Genomic_DNA"/>
</dbReference>
<comment type="caution">
    <text evidence="1">The sequence shown here is derived from an EMBL/GenBank/DDBJ whole genome shotgun (WGS) entry which is preliminary data.</text>
</comment>
<sequence>MSNRFGHLLTAPRPGIRPNIGRKSRGFQAIVYMMSGVQQSCKDGFLPVNNGLQLRRFHAALRAREVNQLRLSSLKMMLQLSQGTIQLMQLVGVRVWR</sequence>
<organism evidence="1 2">
    <name type="scientific">Kribbella caucasensis</name>
    <dbReference type="NCBI Taxonomy" id="2512215"/>
    <lineage>
        <taxon>Bacteria</taxon>
        <taxon>Bacillati</taxon>
        <taxon>Actinomycetota</taxon>
        <taxon>Actinomycetes</taxon>
        <taxon>Propionibacteriales</taxon>
        <taxon>Kribbellaceae</taxon>
        <taxon>Kribbella</taxon>
    </lineage>
</organism>
<reference evidence="1 2" key="1">
    <citation type="submission" date="2019-03" db="EMBL/GenBank/DDBJ databases">
        <title>Genomic Encyclopedia of Type Strains, Phase III (KMG-III): the genomes of soil and plant-associated and newly described type strains.</title>
        <authorList>
            <person name="Whitman W."/>
        </authorList>
    </citation>
    <scope>NUCLEOTIDE SEQUENCE [LARGE SCALE GENOMIC DNA]</scope>
    <source>
        <strain evidence="1 2">VKM Ac-2527</strain>
    </source>
</reference>
<gene>
    <name evidence="1" type="ORF">EV643_1483</name>
</gene>
<proteinExistence type="predicted"/>
<keyword evidence="2" id="KW-1185">Reference proteome</keyword>
<dbReference type="Proteomes" id="UP000295388">
    <property type="component" value="Unassembled WGS sequence"/>
</dbReference>